<accession>A0A7R9L330</accession>
<keyword evidence="1" id="KW-0812">Transmembrane</keyword>
<dbReference type="EMBL" id="CAJPIZ010011942">
    <property type="protein sequence ID" value="CAG2113429.1"/>
    <property type="molecule type" value="Genomic_DNA"/>
</dbReference>
<reference evidence="2" key="1">
    <citation type="submission" date="2020-11" db="EMBL/GenBank/DDBJ databases">
        <authorList>
            <person name="Tran Van P."/>
        </authorList>
    </citation>
    <scope>NUCLEOTIDE SEQUENCE</scope>
</reference>
<proteinExistence type="predicted"/>
<keyword evidence="3" id="KW-1185">Reference proteome</keyword>
<dbReference type="Proteomes" id="UP000759131">
    <property type="component" value="Unassembled WGS sequence"/>
</dbReference>
<keyword evidence="1" id="KW-0472">Membrane</keyword>
<feature type="transmembrane region" description="Helical" evidence="1">
    <location>
        <begin position="67"/>
        <end position="87"/>
    </location>
</feature>
<organism evidence="2">
    <name type="scientific">Medioppia subpectinata</name>
    <dbReference type="NCBI Taxonomy" id="1979941"/>
    <lineage>
        <taxon>Eukaryota</taxon>
        <taxon>Metazoa</taxon>
        <taxon>Ecdysozoa</taxon>
        <taxon>Arthropoda</taxon>
        <taxon>Chelicerata</taxon>
        <taxon>Arachnida</taxon>
        <taxon>Acari</taxon>
        <taxon>Acariformes</taxon>
        <taxon>Sarcoptiformes</taxon>
        <taxon>Oribatida</taxon>
        <taxon>Brachypylina</taxon>
        <taxon>Oppioidea</taxon>
        <taxon>Oppiidae</taxon>
        <taxon>Medioppia</taxon>
    </lineage>
</organism>
<evidence type="ECO:0000313" key="2">
    <source>
        <dbReference type="EMBL" id="CAD7632999.1"/>
    </source>
</evidence>
<protein>
    <submittedName>
        <fullName evidence="2">Uncharacterized protein</fullName>
    </submittedName>
</protein>
<name>A0A7R9L330_9ACAR</name>
<evidence type="ECO:0000256" key="1">
    <source>
        <dbReference type="SAM" id="Phobius"/>
    </source>
</evidence>
<evidence type="ECO:0000313" key="3">
    <source>
        <dbReference type="Proteomes" id="UP000759131"/>
    </source>
</evidence>
<sequence>MVNSRVRQINVRLYEICDEFSVIIKLLFKYLKCNIEFIEQDPNAKGDFMPNGSWVAIISKYIRSGSFASIVFALWLINCLFWDQLFMSNILSNLAIIPLSGINSLQDIIDANNTDLTIMVDKTSFAYNHLLKTKYPNLKYINSNQYDIQWKTHILPIINGKSVFISYESLINEIIYLYPTLPLHKSNENLMLAIGGVLVRKQFNPWIKYQFKHMFIIMKETGLLLWQTRVNKMIAKAVAMRELKSGSEIDSPLNVDTIRALNLIDIQGIYNITVDIDILHFNVFVIMNGKSCLANKHSWGYFVSKWQLDWNYGKN</sequence>
<dbReference type="EMBL" id="OC866517">
    <property type="protein sequence ID" value="CAD7632999.1"/>
    <property type="molecule type" value="Genomic_DNA"/>
</dbReference>
<gene>
    <name evidence="2" type="ORF">OSB1V03_LOCUS13398</name>
</gene>
<dbReference type="AlphaFoldDB" id="A0A7R9L330"/>
<keyword evidence="1" id="KW-1133">Transmembrane helix</keyword>